<keyword evidence="2" id="KW-0805">Transcription regulation</keyword>
<dbReference type="Gene3D" id="1.10.10.10">
    <property type="entry name" value="Winged helix-like DNA-binding domain superfamily/Winged helix DNA-binding domain"/>
    <property type="match status" value="1"/>
</dbReference>
<keyword evidence="4" id="KW-0804">Transcription</keyword>
<dbReference type="InterPro" id="IPR036390">
    <property type="entry name" value="WH_DNA-bd_sf"/>
</dbReference>
<evidence type="ECO:0000256" key="3">
    <source>
        <dbReference type="ARBA" id="ARBA00023125"/>
    </source>
</evidence>
<dbReference type="GO" id="GO:0005829">
    <property type="term" value="C:cytosol"/>
    <property type="evidence" value="ECO:0007669"/>
    <property type="project" value="TreeGrafter"/>
</dbReference>
<reference evidence="5 6" key="1">
    <citation type="submission" date="2017-02" db="EMBL/GenBank/DDBJ databases">
        <title>Complete genome sequence of Lactobacillus helveticus.</title>
        <authorList>
            <person name="Kim J.F."/>
            <person name="Chung Y."/>
            <person name="Kwak M."/>
        </authorList>
    </citation>
    <scope>NUCLEOTIDE SEQUENCE [LARGE SCALE GENOMIC DNA]</scope>
    <source>
        <strain evidence="5 6">LH5</strain>
    </source>
</reference>
<dbReference type="Pfam" id="PF00126">
    <property type="entry name" value="HTH_1"/>
    <property type="match status" value="1"/>
</dbReference>
<evidence type="ECO:0000313" key="6">
    <source>
        <dbReference type="Proteomes" id="UP000267945"/>
    </source>
</evidence>
<proteinExistence type="inferred from homology"/>
<dbReference type="GeneID" id="99758070"/>
<dbReference type="PROSITE" id="PS50931">
    <property type="entry name" value="HTH_LYSR"/>
    <property type="match status" value="1"/>
</dbReference>
<dbReference type="Proteomes" id="UP000267945">
    <property type="component" value="Chromosome"/>
</dbReference>
<dbReference type="PANTHER" id="PTHR30419">
    <property type="entry name" value="HTH-TYPE TRANSCRIPTIONAL REGULATOR YBHD"/>
    <property type="match status" value="1"/>
</dbReference>
<dbReference type="PANTHER" id="PTHR30419:SF8">
    <property type="entry name" value="NITROGEN ASSIMILATION TRANSCRIPTIONAL ACTIVATOR-RELATED"/>
    <property type="match status" value="1"/>
</dbReference>
<dbReference type="InterPro" id="IPR000847">
    <property type="entry name" value="LysR_HTH_N"/>
</dbReference>
<dbReference type="SUPFAM" id="SSF46785">
    <property type="entry name" value="Winged helix' DNA-binding domain"/>
    <property type="match status" value="1"/>
</dbReference>
<dbReference type="FunFam" id="1.10.10.10:FF:000001">
    <property type="entry name" value="LysR family transcriptional regulator"/>
    <property type="match status" value="1"/>
</dbReference>
<protein>
    <submittedName>
        <fullName evidence="5">Hca operon transcriptional activator</fullName>
    </submittedName>
</protein>
<dbReference type="PRINTS" id="PR00039">
    <property type="entry name" value="HTHLYSR"/>
</dbReference>
<evidence type="ECO:0000313" key="5">
    <source>
        <dbReference type="EMBL" id="AZK92160.1"/>
    </source>
</evidence>
<dbReference type="Pfam" id="PF03466">
    <property type="entry name" value="LysR_substrate"/>
    <property type="match status" value="1"/>
</dbReference>
<dbReference type="InterPro" id="IPR005119">
    <property type="entry name" value="LysR_subst-bd"/>
</dbReference>
<dbReference type="GO" id="GO:0003677">
    <property type="term" value="F:DNA binding"/>
    <property type="evidence" value="ECO:0007669"/>
    <property type="project" value="UniProtKB-KW"/>
</dbReference>
<evidence type="ECO:0000256" key="4">
    <source>
        <dbReference type="ARBA" id="ARBA00023163"/>
    </source>
</evidence>
<sequence length="181" mass="20751">MNLDHLAIFVDLAETLNFRKTAYRKNVSQPAVSQAITSVENELGVQLFKRSRSGVTITAKGKEFYENIKPMLNTYHKSVQEVRFTDSGQTMLTIGLTGSPYETIFIPQFIMEFHDKYSHIQIFLQNYDHTQLKRQLVNGDCDLVLTTRDDLDNNYNLNYVSVMLGYFVSVVPLNNPLSSKK</sequence>
<organism evidence="5 6">
    <name type="scientific">Lactobacillus helveticus</name>
    <name type="common">Lactobacillus suntoryeus</name>
    <dbReference type="NCBI Taxonomy" id="1587"/>
    <lineage>
        <taxon>Bacteria</taxon>
        <taxon>Bacillati</taxon>
        <taxon>Bacillota</taxon>
        <taxon>Bacilli</taxon>
        <taxon>Lactobacillales</taxon>
        <taxon>Lactobacillaceae</taxon>
        <taxon>Lactobacillus</taxon>
    </lineage>
</organism>
<name>A0A3Q8SWQ3_LACHE</name>
<dbReference type="SUPFAM" id="SSF53850">
    <property type="entry name" value="Periplasmic binding protein-like II"/>
    <property type="match status" value="1"/>
</dbReference>
<comment type="similarity">
    <text evidence="1">Belongs to the LysR transcriptional regulatory family.</text>
</comment>
<dbReference type="Gene3D" id="3.40.190.10">
    <property type="entry name" value="Periplasmic binding protein-like II"/>
    <property type="match status" value="1"/>
</dbReference>
<dbReference type="InterPro" id="IPR036388">
    <property type="entry name" value="WH-like_DNA-bd_sf"/>
</dbReference>
<evidence type="ECO:0000256" key="2">
    <source>
        <dbReference type="ARBA" id="ARBA00023015"/>
    </source>
</evidence>
<evidence type="ECO:0000256" key="1">
    <source>
        <dbReference type="ARBA" id="ARBA00009437"/>
    </source>
</evidence>
<dbReference type="AlphaFoldDB" id="A0A3Q8SWQ3"/>
<keyword evidence="3" id="KW-0238">DNA-binding</keyword>
<dbReference type="InterPro" id="IPR050950">
    <property type="entry name" value="HTH-type_LysR_regulators"/>
</dbReference>
<dbReference type="GO" id="GO:0003700">
    <property type="term" value="F:DNA-binding transcription factor activity"/>
    <property type="evidence" value="ECO:0007669"/>
    <property type="project" value="InterPro"/>
</dbReference>
<dbReference type="EMBL" id="CP019581">
    <property type="protein sequence ID" value="AZK92160.1"/>
    <property type="molecule type" value="Genomic_DNA"/>
</dbReference>
<accession>A0A3Q8SWQ3</accession>
<dbReference type="RefSeq" id="WP_051001672.1">
    <property type="nucleotide sequence ID" value="NZ_CP019581.1"/>
</dbReference>
<gene>
    <name evidence="5" type="primary">hcaR_2</name>
    <name evidence="5" type="ORF">LH5_01934</name>
</gene>